<feature type="transmembrane region" description="Helical" evidence="1">
    <location>
        <begin position="7"/>
        <end position="28"/>
    </location>
</feature>
<organism evidence="3 4">
    <name type="scientific">Candidatus Roizmanbacteria bacterium CG22_combo_CG10-13_8_21_14_all_34_12</name>
    <dbReference type="NCBI Taxonomy" id="1974860"/>
    <lineage>
        <taxon>Bacteria</taxon>
        <taxon>Candidatus Roizmaniibacteriota</taxon>
    </lineage>
</organism>
<dbReference type="PANTHER" id="PTHR22911">
    <property type="entry name" value="ACYL-MALONYL CONDENSING ENZYME-RELATED"/>
    <property type="match status" value="1"/>
</dbReference>
<feature type="domain" description="EamA" evidence="2">
    <location>
        <begin position="5"/>
        <end position="138"/>
    </location>
</feature>
<dbReference type="PANTHER" id="PTHR22911:SF79">
    <property type="entry name" value="MOBA-LIKE NTP TRANSFERASE DOMAIN-CONTAINING PROTEIN"/>
    <property type="match status" value="1"/>
</dbReference>
<evidence type="ECO:0000256" key="1">
    <source>
        <dbReference type="SAM" id="Phobius"/>
    </source>
</evidence>
<keyword evidence="1" id="KW-1133">Transmembrane helix</keyword>
<feature type="transmembrane region" description="Helical" evidence="1">
    <location>
        <begin position="66"/>
        <end position="89"/>
    </location>
</feature>
<reference evidence="3 4" key="1">
    <citation type="submission" date="2017-09" db="EMBL/GenBank/DDBJ databases">
        <title>Depth-based differentiation of microbial function through sediment-hosted aquifers and enrichment of novel symbionts in the deep terrestrial subsurface.</title>
        <authorList>
            <person name="Probst A.J."/>
            <person name="Ladd B."/>
            <person name="Jarett J.K."/>
            <person name="Geller-Mcgrath D.E."/>
            <person name="Sieber C.M."/>
            <person name="Emerson J.B."/>
            <person name="Anantharaman K."/>
            <person name="Thomas B.C."/>
            <person name="Malmstrom R."/>
            <person name="Stieglmeier M."/>
            <person name="Klingl A."/>
            <person name="Woyke T."/>
            <person name="Ryan C.M."/>
            <person name="Banfield J.F."/>
        </authorList>
    </citation>
    <scope>NUCLEOTIDE SEQUENCE [LARGE SCALE GENOMIC DNA]</scope>
    <source>
        <strain evidence="3">CG22_combo_CG10-13_8_21_14_all_34_12</strain>
    </source>
</reference>
<sequence>MNINKGFFSLLSCGLILALFGLLVRFLSKYIGNFTQVSLRMWVAVLIVLPYFYIKKTSLKVRPKNMILFSTLIISFPLYIIFFTLSIMNTKLANALFYLFTSSLLTSYILGFFYFKEKINYQKIMVAILLIFGIVFLAYPFNFVQGYLGIISGIVGGFFWGLSNATRKFYVGIINRWLIILYQMIIGGVIALLLAIIFKEFKTDLWTFNTYTLLLIFGIGLVLIQFLLFTGFENFKLNLGSIVLASQLVFAQIIGIFVLHEIPTFTELIGCACIIIAIILSNLPKKNLLLPT</sequence>
<protein>
    <recommendedName>
        <fullName evidence="2">EamA domain-containing protein</fullName>
    </recommendedName>
</protein>
<keyword evidence="1" id="KW-0472">Membrane</keyword>
<dbReference type="SUPFAM" id="SSF103481">
    <property type="entry name" value="Multidrug resistance efflux transporter EmrE"/>
    <property type="match status" value="2"/>
</dbReference>
<feature type="transmembrane region" description="Helical" evidence="1">
    <location>
        <begin position="124"/>
        <end position="141"/>
    </location>
</feature>
<feature type="transmembrane region" description="Helical" evidence="1">
    <location>
        <begin position="265"/>
        <end position="283"/>
    </location>
</feature>
<feature type="transmembrane region" description="Helical" evidence="1">
    <location>
        <begin position="95"/>
        <end position="115"/>
    </location>
</feature>
<evidence type="ECO:0000313" key="4">
    <source>
        <dbReference type="Proteomes" id="UP000229699"/>
    </source>
</evidence>
<dbReference type="Pfam" id="PF00892">
    <property type="entry name" value="EamA"/>
    <property type="match status" value="2"/>
</dbReference>
<feature type="transmembrane region" description="Helical" evidence="1">
    <location>
        <begin position="239"/>
        <end position="259"/>
    </location>
</feature>
<proteinExistence type="predicted"/>
<dbReference type="AlphaFoldDB" id="A0A2H0C1S3"/>
<feature type="transmembrane region" description="Helical" evidence="1">
    <location>
        <begin position="177"/>
        <end position="198"/>
    </location>
</feature>
<accession>A0A2H0C1S3</accession>
<dbReference type="Proteomes" id="UP000229699">
    <property type="component" value="Unassembled WGS sequence"/>
</dbReference>
<feature type="transmembrane region" description="Helical" evidence="1">
    <location>
        <begin position="210"/>
        <end position="232"/>
    </location>
</feature>
<keyword evidence="1" id="KW-0812">Transmembrane</keyword>
<dbReference type="Gene3D" id="1.10.3730.20">
    <property type="match status" value="1"/>
</dbReference>
<feature type="transmembrane region" description="Helical" evidence="1">
    <location>
        <begin position="34"/>
        <end position="54"/>
    </location>
</feature>
<feature type="transmembrane region" description="Helical" evidence="1">
    <location>
        <begin position="147"/>
        <end position="165"/>
    </location>
</feature>
<dbReference type="InterPro" id="IPR037185">
    <property type="entry name" value="EmrE-like"/>
</dbReference>
<evidence type="ECO:0000259" key="2">
    <source>
        <dbReference type="Pfam" id="PF00892"/>
    </source>
</evidence>
<evidence type="ECO:0000313" key="3">
    <source>
        <dbReference type="EMBL" id="PIP63320.1"/>
    </source>
</evidence>
<dbReference type="GO" id="GO:0016020">
    <property type="term" value="C:membrane"/>
    <property type="evidence" value="ECO:0007669"/>
    <property type="project" value="InterPro"/>
</dbReference>
<name>A0A2H0C1S3_9BACT</name>
<dbReference type="InterPro" id="IPR000620">
    <property type="entry name" value="EamA_dom"/>
</dbReference>
<comment type="caution">
    <text evidence="3">The sequence shown here is derived from an EMBL/GenBank/DDBJ whole genome shotgun (WGS) entry which is preliminary data.</text>
</comment>
<dbReference type="EMBL" id="PCTC01000067">
    <property type="protein sequence ID" value="PIP63320.1"/>
    <property type="molecule type" value="Genomic_DNA"/>
</dbReference>
<gene>
    <name evidence="3" type="ORF">COW97_03105</name>
</gene>
<feature type="domain" description="EamA" evidence="2">
    <location>
        <begin position="148"/>
        <end position="282"/>
    </location>
</feature>